<dbReference type="PIRSF" id="PIRSF035875">
    <property type="entry name" value="RNase_BN"/>
    <property type="match status" value="1"/>
</dbReference>
<reference evidence="8" key="1">
    <citation type="journal article" date="2019" name="Int. J. Syst. Evol. Microbiol.">
        <title>The Global Catalogue of Microorganisms (GCM) 10K type strain sequencing project: providing services to taxonomists for standard genome sequencing and annotation.</title>
        <authorList>
            <consortium name="The Broad Institute Genomics Platform"/>
            <consortium name="The Broad Institute Genome Sequencing Center for Infectious Disease"/>
            <person name="Wu L."/>
            <person name="Ma J."/>
        </authorList>
    </citation>
    <scope>NUCLEOTIDE SEQUENCE [LARGE SCALE GENOMIC DNA]</scope>
    <source>
        <strain evidence="8">CECT 8289</strain>
    </source>
</reference>
<feature type="transmembrane region" description="Helical" evidence="6">
    <location>
        <begin position="56"/>
        <end position="76"/>
    </location>
</feature>
<dbReference type="Pfam" id="PF03631">
    <property type="entry name" value="Virul_fac_BrkB"/>
    <property type="match status" value="1"/>
</dbReference>
<evidence type="ECO:0000256" key="5">
    <source>
        <dbReference type="ARBA" id="ARBA00023136"/>
    </source>
</evidence>
<evidence type="ECO:0000256" key="3">
    <source>
        <dbReference type="ARBA" id="ARBA00022692"/>
    </source>
</evidence>
<feature type="transmembrane region" description="Helical" evidence="6">
    <location>
        <begin position="121"/>
        <end position="143"/>
    </location>
</feature>
<evidence type="ECO:0000313" key="7">
    <source>
        <dbReference type="EMBL" id="MFC4261984.1"/>
    </source>
</evidence>
<dbReference type="PANTHER" id="PTHR30213:SF0">
    <property type="entry name" value="UPF0761 MEMBRANE PROTEIN YIHY"/>
    <property type="match status" value="1"/>
</dbReference>
<dbReference type="PANTHER" id="PTHR30213">
    <property type="entry name" value="INNER MEMBRANE PROTEIN YHJD"/>
    <property type="match status" value="1"/>
</dbReference>
<name>A0ABV8QPC3_9BACT</name>
<accession>A0ABV8QPC3</accession>
<dbReference type="EMBL" id="JBHSCZ010000001">
    <property type="protein sequence ID" value="MFC4261984.1"/>
    <property type="molecule type" value="Genomic_DNA"/>
</dbReference>
<dbReference type="Proteomes" id="UP001595907">
    <property type="component" value="Unassembled WGS sequence"/>
</dbReference>
<sequence>MTKFQRIILSYTPIPFLIRKSKNWYPPGFEGLALYDVLQFFRNQVKRQGLTERASAIAYNFIMAIPPSLLFIFTLIPNLPFISKRTIKVQLHSLIRDIIPSPDYNKQVMVFVDSFIDGNKIGLLSFGLLLTLFFSSNGMMGIMRSFNKNYVGFEQRKGLQKRGVALRLTILIFGLLLAYLLLLIMQGALLKMVVQSTTARAVITYIRWGLIIVLVYLIIGVIFKYAPAVQKRWRFSSPGTILATTLSLFSSLVFSIFVSNFARYNALYGSIGTIMMVMALIFINSLALLIGFELNVSIHSLKVMAAERATVKNES</sequence>
<keyword evidence="4 6" id="KW-1133">Transmembrane helix</keyword>
<feature type="transmembrane region" description="Helical" evidence="6">
    <location>
        <begin position="164"/>
        <end position="185"/>
    </location>
</feature>
<protein>
    <submittedName>
        <fullName evidence="7">YihY/virulence factor BrkB family protein</fullName>
    </submittedName>
</protein>
<organism evidence="7 8">
    <name type="scientific">Ferruginibacter yonginensis</name>
    <dbReference type="NCBI Taxonomy" id="1310416"/>
    <lineage>
        <taxon>Bacteria</taxon>
        <taxon>Pseudomonadati</taxon>
        <taxon>Bacteroidota</taxon>
        <taxon>Chitinophagia</taxon>
        <taxon>Chitinophagales</taxon>
        <taxon>Chitinophagaceae</taxon>
        <taxon>Ferruginibacter</taxon>
    </lineage>
</organism>
<evidence type="ECO:0000313" key="8">
    <source>
        <dbReference type="Proteomes" id="UP001595907"/>
    </source>
</evidence>
<keyword evidence="5 6" id="KW-0472">Membrane</keyword>
<evidence type="ECO:0000256" key="4">
    <source>
        <dbReference type="ARBA" id="ARBA00022989"/>
    </source>
</evidence>
<keyword evidence="3 6" id="KW-0812">Transmembrane</keyword>
<feature type="transmembrane region" description="Helical" evidence="6">
    <location>
        <begin position="205"/>
        <end position="227"/>
    </location>
</feature>
<gene>
    <name evidence="7" type="ORF">ACFOWM_03775</name>
</gene>
<feature type="transmembrane region" description="Helical" evidence="6">
    <location>
        <begin position="267"/>
        <end position="292"/>
    </location>
</feature>
<keyword evidence="8" id="KW-1185">Reference proteome</keyword>
<dbReference type="NCBIfam" id="TIGR00765">
    <property type="entry name" value="yihY_not_rbn"/>
    <property type="match status" value="1"/>
</dbReference>
<comment type="subcellular location">
    <subcellularLocation>
        <location evidence="1">Cell membrane</location>
        <topology evidence="1">Multi-pass membrane protein</topology>
    </subcellularLocation>
</comment>
<dbReference type="RefSeq" id="WP_379707281.1">
    <property type="nucleotide sequence ID" value="NZ_JBHSCZ010000001.1"/>
</dbReference>
<evidence type="ECO:0000256" key="1">
    <source>
        <dbReference type="ARBA" id="ARBA00004651"/>
    </source>
</evidence>
<evidence type="ECO:0000256" key="6">
    <source>
        <dbReference type="SAM" id="Phobius"/>
    </source>
</evidence>
<comment type="caution">
    <text evidence="7">The sequence shown here is derived from an EMBL/GenBank/DDBJ whole genome shotgun (WGS) entry which is preliminary data.</text>
</comment>
<dbReference type="InterPro" id="IPR017039">
    <property type="entry name" value="Virul_fac_BrkB"/>
</dbReference>
<keyword evidence="2" id="KW-1003">Cell membrane</keyword>
<feature type="transmembrane region" description="Helical" evidence="6">
    <location>
        <begin position="239"/>
        <end position="261"/>
    </location>
</feature>
<evidence type="ECO:0000256" key="2">
    <source>
        <dbReference type="ARBA" id="ARBA00022475"/>
    </source>
</evidence>
<proteinExistence type="predicted"/>